<accession>U1FPC1</accession>
<reference evidence="3 4" key="1">
    <citation type="submission" date="2013-08" db="EMBL/GenBank/DDBJ databases">
        <authorList>
            <person name="Durkin A.S."/>
            <person name="Haft D.R."/>
            <person name="McCorrison J."/>
            <person name="Torralba M."/>
            <person name="Gillis M."/>
            <person name="Haft D.H."/>
            <person name="Methe B."/>
            <person name="Sutton G."/>
            <person name="Nelson K.E."/>
        </authorList>
    </citation>
    <scope>NUCLEOTIDE SEQUENCE [LARGE SCALE GENOMIC DNA]</scope>
    <source>
        <strain evidence="2 4">ATCC 35536</strain>
        <strain evidence="1 3">VPI DR56BR1116</strain>
    </source>
</reference>
<dbReference type="EMBL" id="AUZJ01000013">
    <property type="protein sequence ID" value="ERF61341.1"/>
    <property type="molecule type" value="Genomic_DNA"/>
</dbReference>
<evidence type="ECO:0000313" key="3">
    <source>
        <dbReference type="Proteomes" id="UP000016412"/>
    </source>
</evidence>
<gene>
    <name evidence="2" type="ORF">HMPREF0860_0708</name>
    <name evidence="1" type="ORF">HMPREF1325_2247</name>
</gene>
<dbReference type="PATRIC" id="fig|1125725.3.peg.701"/>
<sequence>MEYIHKPVEELTFTDDFMFGTVMKMRYKPTPGRSGAAGSH</sequence>
<dbReference type="AlphaFoldDB" id="U1FPC1"/>
<keyword evidence="4" id="KW-1185">Reference proteome</keyword>
<dbReference type="RefSeq" id="WP_021329643.1">
    <property type="nucleotide sequence ID" value="NZ_AUZJ01000013.1"/>
</dbReference>
<comment type="caution">
    <text evidence="1">The sequence shown here is derived from an EMBL/GenBank/DDBJ whole genome shotgun (WGS) entry which is preliminary data.</text>
</comment>
<dbReference type="Proteomes" id="UP000016412">
    <property type="component" value="Unassembled WGS sequence"/>
</dbReference>
<dbReference type="EMBL" id="AVQI01000020">
    <property type="protein sequence ID" value="ERK04565.1"/>
    <property type="molecule type" value="Genomic_DNA"/>
</dbReference>
<protein>
    <submittedName>
        <fullName evidence="1">Uncharacterized protein</fullName>
    </submittedName>
</protein>
<dbReference type="Proteomes" id="UP000016646">
    <property type="component" value="Unassembled WGS sequence"/>
</dbReference>
<organism evidence="1 3">
    <name type="scientific">Treponema socranskii subsp. socranskii VPI DR56BR1116 = ATCC 35536</name>
    <dbReference type="NCBI Taxonomy" id="1125725"/>
    <lineage>
        <taxon>Bacteria</taxon>
        <taxon>Pseudomonadati</taxon>
        <taxon>Spirochaetota</taxon>
        <taxon>Spirochaetia</taxon>
        <taxon>Spirochaetales</taxon>
        <taxon>Treponemataceae</taxon>
        <taxon>Treponema</taxon>
    </lineage>
</organism>
<name>U1FPC1_TRESO</name>
<evidence type="ECO:0000313" key="4">
    <source>
        <dbReference type="Proteomes" id="UP000016646"/>
    </source>
</evidence>
<evidence type="ECO:0000313" key="2">
    <source>
        <dbReference type="EMBL" id="ERK04565.1"/>
    </source>
</evidence>
<proteinExistence type="predicted"/>
<evidence type="ECO:0000313" key="1">
    <source>
        <dbReference type="EMBL" id="ERF61341.1"/>
    </source>
</evidence>